<organism evidence="1">
    <name type="scientific">Pseudomonas phage Pyxpy02</name>
    <dbReference type="NCBI Taxonomy" id="3138547"/>
    <lineage>
        <taxon>Viruses</taxon>
    </lineage>
</organism>
<evidence type="ECO:0000313" key="1">
    <source>
        <dbReference type="EMBL" id="XAI69571.1"/>
    </source>
</evidence>
<name>A0AAU6VZH2_9VIRU</name>
<dbReference type="EMBL" id="PP179311">
    <property type="protein sequence ID" value="XAI69571.1"/>
    <property type="molecule type" value="Genomic_DNA"/>
</dbReference>
<proteinExistence type="predicted"/>
<sequence length="127" mass="14161">MSRTIVELGRTALSDNVTLVSQEITSIYSHRDTPYVYQTYDLEGLSDHAVVALSELAAILKTAEDDAIIDYLKDYARDLAEDAELPFTFEDADGDTQTYTPASLWESSGGCEWETSAQEGYDYGWNI</sequence>
<reference evidence="1" key="1">
    <citation type="journal article" date="2024" name="J. Gen. Virol.">
        <title>Novel phages of Pseudomonas syringae unveil numerous potential auxiliary metabolic genes.</title>
        <authorList>
            <person name="Feltin C."/>
            <person name="Garneau J.R."/>
            <person name="Morris C.E."/>
            <person name="Berard A."/>
            <person name="Torres-Barcelo C."/>
        </authorList>
    </citation>
    <scope>NUCLEOTIDE SEQUENCE</scope>
</reference>
<gene>
    <name evidence="1" type="ORF">Pyxpy02_00088</name>
</gene>
<accession>A0AAU6VZH2</accession>
<protein>
    <submittedName>
        <fullName evidence="1">Uncharacterized protein</fullName>
    </submittedName>
</protein>